<keyword evidence="9" id="KW-0408">Iron</keyword>
<organism evidence="13 14">
    <name type="scientific">Rhizopogon vinicolor AM-OR11-026</name>
    <dbReference type="NCBI Taxonomy" id="1314800"/>
    <lineage>
        <taxon>Eukaryota</taxon>
        <taxon>Fungi</taxon>
        <taxon>Dikarya</taxon>
        <taxon>Basidiomycota</taxon>
        <taxon>Agaricomycotina</taxon>
        <taxon>Agaricomycetes</taxon>
        <taxon>Agaricomycetidae</taxon>
        <taxon>Boletales</taxon>
        <taxon>Suillineae</taxon>
        <taxon>Rhizopogonaceae</taxon>
        <taxon>Rhizopogon</taxon>
    </lineage>
</organism>
<dbReference type="STRING" id="1314800.A0A1B7MNZ6"/>
<evidence type="ECO:0008006" key="15">
    <source>
        <dbReference type="Google" id="ProtNLM"/>
    </source>
</evidence>
<dbReference type="GO" id="GO:0016020">
    <property type="term" value="C:membrane"/>
    <property type="evidence" value="ECO:0007669"/>
    <property type="project" value="UniProtKB-SubCell"/>
</dbReference>
<dbReference type="AlphaFoldDB" id="A0A1B7MNZ6"/>
<dbReference type="Pfam" id="PF00067">
    <property type="entry name" value="p450"/>
    <property type="match status" value="1"/>
</dbReference>
<evidence type="ECO:0000256" key="1">
    <source>
        <dbReference type="ARBA" id="ARBA00001971"/>
    </source>
</evidence>
<accession>A0A1B7MNZ6</accession>
<evidence type="ECO:0000256" key="2">
    <source>
        <dbReference type="ARBA" id="ARBA00004167"/>
    </source>
</evidence>
<keyword evidence="11 12" id="KW-0472">Membrane</keyword>
<evidence type="ECO:0000256" key="8">
    <source>
        <dbReference type="ARBA" id="ARBA00023002"/>
    </source>
</evidence>
<dbReference type="GO" id="GO:0004497">
    <property type="term" value="F:monooxygenase activity"/>
    <property type="evidence" value="ECO:0007669"/>
    <property type="project" value="UniProtKB-KW"/>
</dbReference>
<dbReference type="InterPro" id="IPR001128">
    <property type="entry name" value="Cyt_P450"/>
</dbReference>
<comment type="cofactor">
    <cofactor evidence="1">
        <name>heme</name>
        <dbReference type="ChEBI" id="CHEBI:30413"/>
    </cofactor>
</comment>
<evidence type="ECO:0000256" key="9">
    <source>
        <dbReference type="ARBA" id="ARBA00023004"/>
    </source>
</evidence>
<keyword evidence="10" id="KW-0503">Monooxygenase</keyword>
<dbReference type="GO" id="GO:0005506">
    <property type="term" value="F:iron ion binding"/>
    <property type="evidence" value="ECO:0007669"/>
    <property type="project" value="InterPro"/>
</dbReference>
<dbReference type="InParanoid" id="A0A1B7MNZ6"/>
<name>A0A1B7MNZ6_9AGAM</name>
<evidence type="ECO:0000256" key="3">
    <source>
        <dbReference type="ARBA" id="ARBA00010617"/>
    </source>
</evidence>
<reference evidence="13 14" key="1">
    <citation type="submission" date="2016-06" db="EMBL/GenBank/DDBJ databases">
        <title>Comparative genomics of the ectomycorrhizal sister species Rhizopogon vinicolor and Rhizopogon vesiculosus (Basidiomycota: Boletales) reveals a divergence of the mating type B locus.</title>
        <authorList>
            <consortium name="DOE Joint Genome Institute"/>
            <person name="Mujic A.B."/>
            <person name="Kuo A."/>
            <person name="Tritt A."/>
            <person name="Lipzen A."/>
            <person name="Chen C."/>
            <person name="Johnson J."/>
            <person name="Sharma A."/>
            <person name="Barry K."/>
            <person name="Grigoriev I.V."/>
            <person name="Spatafora J.W."/>
        </authorList>
    </citation>
    <scope>NUCLEOTIDE SEQUENCE [LARGE SCALE GENOMIC DNA]</scope>
    <source>
        <strain evidence="13 14">AM-OR11-026</strain>
    </source>
</reference>
<proteinExistence type="inferred from homology"/>
<evidence type="ECO:0000256" key="10">
    <source>
        <dbReference type="ARBA" id="ARBA00023033"/>
    </source>
</evidence>
<protein>
    <recommendedName>
        <fullName evidence="15">Cytochrome P450</fullName>
    </recommendedName>
</protein>
<dbReference type="GO" id="GO:0016705">
    <property type="term" value="F:oxidoreductase activity, acting on paired donors, with incorporation or reduction of molecular oxygen"/>
    <property type="evidence" value="ECO:0007669"/>
    <property type="project" value="InterPro"/>
</dbReference>
<evidence type="ECO:0000256" key="7">
    <source>
        <dbReference type="ARBA" id="ARBA00022989"/>
    </source>
</evidence>
<keyword evidence="8" id="KW-0560">Oxidoreductase</keyword>
<evidence type="ECO:0000256" key="6">
    <source>
        <dbReference type="ARBA" id="ARBA00022723"/>
    </source>
</evidence>
<dbReference type="OrthoDB" id="2681947at2759"/>
<evidence type="ECO:0000313" key="13">
    <source>
        <dbReference type="EMBL" id="OAX34318.1"/>
    </source>
</evidence>
<dbReference type="Proteomes" id="UP000092154">
    <property type="component" value="Unassembled WGS sequence"/>
</dbReference>
<gene>
    <name evidence="13" type="ORF">K503DRAFT_869002</name>
</gene>
<evidence type="ECO:0000256" key="5">
    <source>
        <dbReference type="ARBA" id="ARBA00022692"/>
    </source>
</evidence>
<keyword evidence="7 12" id="KW-1133">Transmembrane helix</keyword>
<dbReference type="Gene3D" id="1.10.630.10">
    <property type="entry name" value="Cytochrome P450"/>
    <property type="match status" value="1"/>
</dbReference>
<dbReference type="InterPro" id="IPR050364">
    <property type="entry name" value="Cytochrome_P450_fung"/>
</dbReference>
<keyword evidence="6" id="KW-0479">Metal-binding</keyword>
<evidence type="ECO:0000256" key="12">
    <source>
        <dbReference type="SAM" id="Phobius"/>
    </source>
</evidence>
<dbReference type="InterPro" id="IPR036396">
    <property type="entry name" value="Cyt_P450_sf"/>
</dbReference>
<evidence type="ECO:0000256" key="11">
    <source>
        <dbReference type="ARBA" id="ARBA00023136"/>
    </source>
</evidence>
<evidence type="ECO:0000313" key="14">
    <source>
        <dbReference type="Proteomes" id="UP000092154"/>
    </source>
</evidence>
<dbReference type="PANTHER" id="PTHR46300">
    <property type="entry name" value="P450, PUTATIVE (EUROFUNG)-RELATED-RELATED"/>
    <property type="match status" value="1"/>
</dbReference>
<comment type="similarity">
    <text evidence="3">Belongs to the cytochrome P450 family.</text>
</comment>
<dbReference type="EMBL" id="KV448628">
    <property type="protein sequence ID" value="OAX34318.1"/>
    <property type="molecule type" value="Genomic_DNA"/>
</dbReference>
<dbReference type="PANTHER" id="PTHR46300:SF2">
    <property type="entry name" value="CYTOCHROME P450 MONOOXYGENASE ALNH-RELATED"/>
    <property type="match status" value="1"/>
</dbReference>
<keyword evidence="14" id="KW-1185">Reference proteome</keyword>
<dbReference type="GO" id="GO:0020037">
    <property type="term" value="F:heme binding"/>
    <property type="evidence" value="ECO:0007669"/>
    <property type="project" value="InterPro"/>
</dbReference>
<feature type="transmembrane region" description="Helical" evidence="12">
    <location>
        <begin position="6"/>
        <end position="24"/>
    </location>
</feature>
<sequence length="201" mass="22667">MSESDRIIGGLQVLLATFAIGFALRRYFTKPNLPHGVQYPPGPTSLPLVGNALAIDINAPWLTYKAWGSQYGECTLIIPVASNSGTDLDVPESSGDVVYTRLFLQDNIVINSEQVARDLLEHRSQNYSDRPEIATNELFGVDYNTGLMSYGSRWRLHRKFMHQSFRQDVAPNFRTMQVAKAHELLLNLLEDPSDFPKHLEM</sequence>
<keyword evidence="5 12" id="KW-0812">Transmembrane</keyword>
<evidence type="ECO:0000256" key="4">
    <source>
        <dbReference type="ARBA" id="ARBA00022617"/>
    </source>
</evidence>
<comment type="subcellular location">
    <subcellularLocation>
        <location evidence="2">Membrane</location>
        <topology evidence="2">Single-pass membrane protein</topology>
    </subcellularLocation>
</comment>
<dbReference type="SUPFAM" id="SSF48264">
    <property type="entry name" value="Cytochrome P450"/>
    <property type="match status" value="1"/>
</dbReference>
<keyword evidence="4" id="KW-0349">Heme</keyword>